<dbReference type="OrthoDB" id="964913at2"/>
<proteinExistence type="predicted"/>
<dbReference type="PANTHER" id="PTHR37549">
    <property type="entry name" value="LIPOPROTEIN LPRI"/>
    <property type="match status" value="1"/>
</dbReference>
<evidence type="ECO:0000259" key="1">
    <source>
        <dbReference type="Pfam" id="PF07007"/>
    </source>
</evidence>
<dbReference type="GO" id="GO:0005576">
    <property type="term" value="C:extracellular region"/>
    <property type="evidence" value="ECO:0007669"/>
    <property type="project" value="TreeGrafter"/>
</dbReference>
<keyword evidence="3" id="KW-1185">Reference proteome</keyword>
<dbReference type="AlphaFoldDB" id="A0A366MR08"/>
<organism evidence="2 3">
    <name type="scientific">Aliarcobacter vitoriensis</name>
    <dbReference type="NCBI Taxonomy" id="2011099"/>
    <lineage>
        <taxon>Bacteria</taxon>
        <taxon>Pseudomonadati</taxon>
        <taxon>Campylobacterota</taxon>
        <taxon>Epsilonproteobacteria</taxon>
        <taxon>Campylobacterales</taxon>
        <taxon>Arcobacteraceae</taxon>
        <taxon>Aliarcobacter</taxon>
    </lineage>
</organism>
<dbReference type="PANTHER" id="PTHR37549:SF1">
    <property type="entry name" value="LIPOPROTEIN LPRI"/>
    <property type="match status" value="1"/>
</dbReference>
<dbReference type="Pfam" id="PF07007">
    <property type="entry name" value="LprI"/>
    <property type="match status" value="1"/>
</dbReference>
<comment type="caution">
    <text evidence="2">The sequence shown here is derived from an EMBL/GenBank/DDBJ whole genome shotgun (WGS) entry which is preliminary data.</text>
</comment>
<dbReference type="RefSeq" id="WP_113895441.1">
    <property type="nucleotide sequence ID" value="NZ_JANJGA010000001.1"/>
</dbReference>
<sequence length="312" mass="36960">MKQISIILIFFVNLIYAQSIEFYKPSFDCGNVKKDSIEFLICKSNDLSKLDIELNEIYKKLIQIIPEKKTLIEEQREFLKDRKTCTNEDCIKNIYKNRLYILNSIYKFLNVKLDEYKSEKIKYIDIKDFIYLYEVKSNLFTSKLLNIIDIFEKNNYILVEDGFLIRFYDVRLNNGIYYVNNRTGRIKRVVGGIIDNWFIIENYTPTKIVVKILDGHRGLGYESIESITIKDGENIENKVIIETQYDMESGFCNRAEVLGITKAGDIKNFEYDETKNFLKIDFIEQDCSNKKISNEKLVYDLKKDIFINFKDK</sequence>
<reference evidence="2 3" key="1">
    <citation type="submission" date="2017-10" db="EMBL/GenBank/DDBJ databases">
        <title>Genomics of the genus Arcobacter.</title>
        <authorList>
            <person name="Perez-Cataluna A."/>
            <person name="Figueras M.J."/>
        </authorList>
    </citation>
    <scope>NUCLEOTIDE SEQUENCE [LARGE SCALE GENOMIC DNA]</scope>
    <source>
        <strain evidence="2 3">CECT 9230</strain>
    </source>
</reference>
<dbReference type="InterPro" id="IPR009739">
    <property type="entry name" value="LprI-like_N"/>
</dbReference>
<feature type="domain" description="Lysozyme inhibitor LprI-like N-terminal" evidence="1">
    <location>
        <begin position="35"/>
        <end position="85"/>
    </location>
</feature>
<dbReference type="EMBL" id="PDKB01000034">
    <property type="protein sequence ID" value="RBQ27929.1"/>
    <property type="molecule type" value="Genomic_DNA"/>
</dbReference>
<name>A0A366MR08_9BACT</name>
<dbReference type="Gene3D" id="1.20.1270.180">
    <property type="match status" value="1"/>
</dbReference>
<accession>A0A366MR08</accession>
<evidence type="ECO:0000313" key="2">
    <source>
        <dbReference type="EMBL" id="RBQ27929.1"/>
    </source>
</evidence>
<evidence type="ECO:0000313" key="3">
    <source>
        <dbReference type="Proteomes" id="UP000252669"/>
    </source>
</evidence>
<protein>
    <recommendedName>
        <fullName evidence="1">Lysozyme inhibitor LprI-like N-terminal domain-containing protein</fullName>
    </recommendedName>
</protein>
<dbReference type="InterPro" id="IPR052755">
    <property type="entry name" value="Lysozyme_Inhibitor_LprI"/>
</dbReference>
<gene>
    <name evidence="2" type="ORF">CRU91_11945</name>
</gene>
<dbReference type="Proteomes" id="UP000252669">
    <property type="component" value="Unassembled WGS sequence"/>
</dbReference>